<dbReference type="InterPro" id="IPR018044">
    <property type="entry name" value="Peptidase_S11"/>
</dbReference>
<evidence type="ECO:0000313" key="12">
    <source>
        <dbReference type="EMBL" id="KKW35898.1"/>
    </source>
</evidence>
<feature type="chain" id="PRO_5002540989" evidence="10">
    <location>
        <begin position="29"/>
        <end position="287"/>
    </location>
</feature>
<dbReference type="Gene3D" id="3.40.710.10">
    <property type="entry name" value="DD-peptidase/beta-lactamase superfamily"/>
    <property type="match status" value="1"/>
</dbReference>
<keyword evidence="5" id="KW-0573">Peptidoglycan synthesis</keyword>
<dbReference type="PATRIC" id="fig|1618605.3.peg.138"/>
<keyword evidence="6" id="KW-0961">Cell wall biogenesis/degradation</keyword>
<evidence type="ECO:0000256" key="8">
    <source>
        <dbReference type="PIRSR" id="PIRSR618044-2"/>
    </source>
</evidence>
<dbReference type="InterPro" id="IPR001967">
    <property type="entry name" value="Peptidase_S11_N"/>
</dbReference>
<evidence type="ECO:0000256" key="1">
    <source>
        <dbReference type="ARBA" id="ARBA00007164"/>
    </source>
</evidence>
<reference evidence="12 13" key="1">
    <citation type="journal article" date="2015" name="Nature">
        <title>rRNA introns, odd ribosomes, and small enigmatic genomes across a large radiation of phyla.</title>
        <authorList>
            <person name="Brown C.T."/>
            <person name="Hug L.A."/>
            <person name="Thomas B.C."/>
            <person name="Sharon I."/>
            <person name="Castelle C.J."/>
            <person name="Singh A."/>
            <person name="Wilkins M.J."/>
            <person name="Williams K.H."/>
            <person name="Banfield J.F."/>
        </authorList>
    </citation>
    <scope>NUCLEOTIDE SEQUENCE [LARGE SCALE GENOMIC DNA]</scope>
</reference>
<dbReference type="SUPFAM" id="SSF56601">
    <property type="entry name" value="beta-lactamase/transpeptidase-like"/>
    <property type="match status" value="1"/>
</dbReference>
<evidence type="ECO:0000256" key="7">
    <source>
        <dbReference type="PIRSR" id="PIRSR618044-1"/>
    </source>
</evidence>
<dbReference type="GO" id="GO:0008360">
    <property type="term" value="P:regulation of cell shape"/>
    <property type="evidence" value="ECO:0007669"/>
    <property type="project" value="UniProtKB-KW"/>
</dbReference>
<dbReference type="GO" id="GO:0008800">
    <property type="term" value="F:beta-lactamase activity"/>
    <property type="evidence" value="ECO:0007669"/>
    <property type="project" value="InterPro"/>
</dbReference>
<protein>
    <submittedName>
        <fullName evidence="12">Serine-type D-Ala-D-Ala carboxypeptidase</fullName>
    </submittedName>
</protein>
<dbReference type="PRINTS" id="PR00725">
    <property type="entry name" value="DADACBPTASE1"/>
</dbReference>
<evidence type="ECO:0000256" key="5">
    <source>
        <dbReference type="ARBA" id="ARBA00022984"/>
    </source>
</evidence>
<comment type="caution">
    <text evidence="12">The sequence shown here is derived from an EMBL/GenBank/DDBJ whole genome shotgun (WGS) entry which is preliminary data.</text>
</comment>
<feature type="active site" description="Acyl-ester intermediate" evidence="7">
    <location>
        <position position="74"/>
    </location>
</feature>
<dbReference type="EMBL" id="LCRO01000002">
    <property type="protein sequence ID" value="KKW35898.1"/>
    <property type="molecule type" value="Genomic_DNA"/>
</dbReference>
<feature type="binding site" evidence="8">
    <location>
        <position position="234"/>
    </location>
    <ligand>
        <name>substrate</name>
    </ligand>
</feature>
<dbReference type="InterPro" id="IPR000871">
    <property type="entry name" value="Beta-lactam_class-A"/>
</dbReference>
<feature type="domain" description="Peptidase S11 D-alanyl-D-alanine carboxypeptidase A N-terminal" evidence="11">
    <location>
        <begin position="44"/>
        <end position="264"/>
    </location>
</feature>
<feature type="active site" description="Proton acceptor" evidence="7">
    <location>
        <position position="77"/>
    </location>
</feature>
<keyword evidence="2 10" id="KW-0732">Signal</keyword>
<evidence type="ECO:0000256" key="4">
    <source>
        <dbReference type="ARBA" id="ARBA00022960"/>
    </source>
</evidence>
<keyword evidence="12" id="KW-0121">Carboxypeptidase</keyword>
<dbReference type="Pfam" id="PF00768">
    <property type="entry name" value="Peptidase_S11"/>
    <property type="match status" value="1"/>
</dbReference>
<feature type="signal peptide" evidence="10">
    <location>
        <begin position="1"/>
        <end position="28"/>
    </location>
</feature>
<dbReference type="GO" id="GO:0030655">
    <property type="term" value="P:beta-lactam antibiotic catabolic process"/>
    <property type="evidence" value="ECO:0007669"/>
    <property type="project" value="InterPro"/>
</dbReference>
<dbReference type="InterPro" id="IPR012338">
    <property type="entry name" value="Beta-lactam/transpept-like"/>
</dbReference>
<keyword evidence="3" id="KW-0378">Hydrolase</keyword>
<dbReference type="GO" id="GO:0046677">
    <property type="term" value="P:response to antibiotic"/>
    <property type="evidence" value="ECO:0007669"/>
    <property type="project" value="InterPro"/>
</dbReference>
<evidence type="ECO:0000313" key="13">
    <source>
        <dbReference type="Proteomes" id="UP000034740"/>
    </source>
</evidence>
<dbReference type="Proteomes" id="UP000034740">
    <property type="component" value="Unassembled WGS sequence"/>
</dbReference>
<evidence type="ECO:0000256" key="9">
    <source>
        <dbReference type="RuleBase" id="RU004016"/>
    </source>
</evidence>
<dbReference type="PANTHER" id="PTHR35333">
    <property type="entry name" value="BETA-LACTAMASE"/>
    <property type="match status" value="1"/>
</dbReference>
<sequence>MRPLLSAVASVLAVFVAFVAGVSAVADAPQDTPTTGQIELGLENIEARAALVYDPASGRVLYQKNAIESLPLASLAKLMTAQAVLAAYPENAYFPITRENLRPEGDSGLRPGERLTLTELIDLALVASSNDAAAAAAAAFDEPAVELNKTAERLALTKTHFLNPTGLDIDGDSAGARGSAYDMARLAAAFYKKYPTYFEQTARGSVTVQAAGHTIVEDATTAPLQNIPGFVGAKTGYTELAGGNLVAIVDMEIGRPVVAVVLGSSREGRFKDIKTLITAARNNYGKF</sequence>
<evidence type="ECO:0000256" key="6">
    <source>
        <dbReference type="ARBA" id="ARBA00023316"/>
    </source>
</evidence>
<proteinExistence type="inferred from homology"/>
<dbReference type="PANTHER" id="PTHR35333:SF3">
    <property type="entry name" value="BETA-LACTAMASE-TYPE TRANSPEPTIDASE FOLD CONTAINING PROTEIN"/>
    <property type="match status" value="1"/>
</dbReference>
<evidence type="ECO:0000256" key="10">
    <source>
        <dbReference type="SAM" id="SignalP"/>
    </source>
</evidence>
<organism evidence="12 13">
    <name type="scientific">Candidatus Adlerbacteria bacterium GW2011_GWA1_54_10</name>
    <dbReference type="NCBI Taxonomy" id="1618605"/>
    <lineage>
        <taxon>Bacteria</taxon>
        <taxon>Candidatus Adleribacteriota</taxon>
    </lineage>
</organism>
<evidence type="ECO:0000256" key="2">
    <source>
        <dbReference type="ARBA" id="ARBA00022729"/>
    </source>
</evidence>
<feature type="active site" evidence="7">
    <location>
        <position position="128"/>
    </location>
</feature>
<dbReference type="GO" id="GO:0009002">
    <property type="term" value="F:serine-type D-Ala-D-Ala carboxypeptidase activity"/>
    <property type="evidence" value="ECO:0007669"/>
    <property type="project" value="InterPro"/>
</dbReference>
<keyword evidence="12" id="KW-0645">Protease</keyword>
<dbReference type="AlphaFoldDB" id="A0A0G1XXI5"/>
<evidence type="ECO:0000256" key="3">
    <source>
        <dbReference type="ARBA" id="ARBA00022801"/>
    </source>
</evidence>
<dbReference type="GO" id="GO:0009252">
    <property type="term" value="P:peptidoglycan biosynthetic process"/>
    <property type="evidence" value="ECO:0007669"/>
    <property type="project" value="UniProtKB-KW"/>
</dbReference>
<name>A0A0G1XXI5_9BACT</name>
<gene>
    <name evidence="12" type="ORF">UY83_C0002G0055</name>
</gene>
<evidence type="ECO:0000259" key="11">
    <source>
        <dbReference type="Pfam" id="PF00768"/>
    </source>
</evidence>
<dbReference type="GO" id="GO:0071555">
    <property type="term" value="P:cell wall organization"/>
    <property type="evidence" value="ECO:0007669"/>
    <property type="project" value="UniProtKB-KW"/>
</dbReference>
<keyword evidence="4" id="KW-0133">Cell shape</keyword>
<comment type="similarity">
    <text evidence="1 9">Belongs to the peptidase S11 family.</text>
</comment>
<dbReference type="GO" id="GO:0006508">
    <property type="term" value="P:proteolysis"/>
    <property type="evidence" value="ECO:0007669"/>
    <property type="project" value="InterPro"/>
</dbReference>
<accession>A0A0G1XXI5</accession>